<dbReference type="AlphaFoldDB" id="H1LF07"/>
<dbReference type="EMBL" id="AGRJ01000110">
    <property type="protein sequence ID" value="EHO52246.1"/>
    <property type="molecule type" value="Genomic_DNA"/>
</dbReference>
<sequence>MSKEKALNNGNCPTQRKQDYLQIKIFYTSSIDHDEAGRNGLWGCWDMEKTITKDVVYARIRVAGLKRAIDDEPSADVKAAMLTYLRREEDHLSDYAVTGIYEEE</sequence>
<evidence type="ECO:0000313" key="2">
    <source>
        <dbReference type="Proteomes" id="UP000005025"/>
    </source>
</evidence>
<gene>
    <name evidence="1" type="ORF">HMPREF9104_01183</name>
</gene>
<dbReference type="HOGENOM" id="CLU_2246556_0_0_9"/>
<dbReference type="OrthoDB" id="2314993at2"/>
<dbReference type="RefSeq" id="WP_008856360.1">
    <property type="nucleotide sequence ID" value="NZ_JH591026.1"/>
</dbReference>
<accession>H1LF07</accession>
<evidence type="ECO:0000313" key="1">
    <source>
        <dbReference type="EMBL" id="EHO52246.1"/>
    </source>
</evidence>
<dbReference type="STRING" id="797516.HMPREF9104_01183"/>
<dbReference type="Proteomes" id="UP000005025">
    <property type="component" value="Unassembled WGS sequence"/>
</dbReference>
<name>H1LF07_9LACO</name>
<proteinExistence type="predicted"/>
<dbReference type="PATRIC" id="fig|797516.3.peg.1059"/>
<comment type="caution">
    <text evidence="1">The sequence shown here is derived from an EMBL/GenBank/DDBJ whole genome shotgun (WGS) entry which is preliminary data.</text>
</comment>
<reference evidence="1 2" key="1">
    <citation type="submission" date="2011-09" db="EMBL/GenBank/DDBJ databases">
        <authorList>
            <person name="Weinstock G."/>
            <person name="Sodergren E."/>
            <person name="Clifton S."/>
            <person name="Fulton L."/>
            <person name="Fulton B."/>
            <person name="Courtney L."/>
            <person name="Fronick C."/>
            <person name="Harrison M."/>
            <person name="Strong C."/>
            <person name="Farmer C."/>
            <person name="Delahaunty K."/>
            <person name="Markovic C."/>
            <person name="Hall O."/>
            <person name="Minx P."/>
            <person name="Tomlinson C."/>
            <person name="Mitreva M."/>
            <person name="Hou S."/>
            <person name="Chen J."/>
            <person name="Wollam A."/>
            <person name="Pepin K.H."/>
            <person name="Johnson M."/>
            <person name="Bhonagiri V."/>
            <person name="Zhang X."/>
            <person name="Suruliraj S."/>
            <person name="Warren W."/>
            <person name="Chinwalla A."/>
            <person name="Mardis E.R."/>
            <person name="Wilson R.K."/>
        </authorList>
    </citation>
    <scope>NUCLEOTIDE SEQUENCE [LARGE SCALE GENOMIC DNA]</scope>
    <source>
        <strain evidence="1 2">F0435</strain>
    </source>
</reference>
<protein>
    <submittedName>
        <fullName evidence="1">Uncharacterized protein</fullName>
    </submittedName>
</protein>
<organism evidence="1 2">
    <name type="scientific">Lentilactobacillus kisonensis F0435</name>
    <dbReference type="NCBI Taxonomy" id="797516"/>
    <lineage>
        <taxon>Bacteria</taxon>
        <taxon>Bacillati</taxon>
        <taxon>Bacillota</taxon>
        <taxon>Bacilli</taxon>
        <taxon>Lactobacillales</taxon>
        <taxon>Lactobacillaceae</taxon>
        <taxon>Lentilactobacillus</taxon>
    </lineage>
</organism>